<protein>
    <submittedName>
        <fullName evidence="1">Uncharacterized protein</fullName>
    </submittedName>
</protein>
<keyword evidence="2" id="KW-1185">Reference proteome</keyword>
<dbReference type="EMBL" id="BGZK01000153">
    <property type="protein sequence ID" value="GBP23761.1"/>
    <property type="molecule type" value="Genomic_DNA"/>
</dbReference>
<dbReference type="Proteomes" id="UP000299102">
    <property type="component" value="Unassembled WGS sequence"/>
</dbReference>
<comment type="caution">
    <text evidence="1">The sequence shown here is derived from an EMBL/GenBank/DDBJ whole genome shotgun (WGS) entry which is preliminary data.</text>
</comment>
<sequence length="111" mass="12944">MRAQYHHSLTLHSCLVYAYSIATYSLSPQKKEKRLLTSANRQIRVTCSYDSDNINVSQKQSPNQKLMPAPVDEKRCRRIDGDGSSQFDWFKIDPSDESFFEGRIWELQKIL</sequence>
<accession>A0A4C1UBH2</accession>
<evidence type="ECO:0000313" key="2">
    <source>
        <dbReference type="Proteomes" id="UP000299102"/>
    </source>
</evidence>
<name>A0A4C1UBH2_EUMVA</name>
<evidence type="ECO:0000313" key="1">
    <source>
        <dbReference type="EMBL" id="GBP23761.1"/>
    </source>
</evidence>
<proteinExistence type="predicted"/>
<dbReference type="AlphaFoldDB" id="A0A4C1UBH2"/>
<organism evidence="1 2">
    <name type="scientific">Eumeta variegata</name>
    <name type="common">Bagworm moth</name>
    <name type="synonym">Eumeta japonica</name>
    <dbReference type="NCBI Taxonomy" id="151549"/>
    <lineage>
        <taxon>Eukaryota</taxon>
        <taxon>Metazoa</taxon>
        <taxon>Ecdysozoa</taxon>
        <taxon>Arthropoda</taxon>
        <taxon>Hexapoda</taxon>
        <taxon>Insecta</taxon>
        <taxon>Pterygota</taxon>
        <taxon>Neoptera</taxon>
        <taxon>Endopterygota</taxon>
        <taxon>Lepidoptera</taxon>
        <taxon>Glossata</taxon>
        <taxon>Ditrysia</taxon>
        <taxon>Tineoidea</taxon>
        <taxon>Psychidae</taxon>
        <taxon>Oiketicinae</taxon>
        <taxon>Eumeta</taxon>
    </lineage>
</organism>
<gene>
    <name evidence="1" type="ORF">EVAR_13718_1</name>
</gene>
<reference evidence="1 2" key="1">
    <citation type="journal article" date="2019" name="Commun. Biol.">
        <title>The bagworm genome reveals a unique fibroin gene that provides high tensile strength.</title>
        <authorList>
            <person name="Kono N."/>
            <person name="Nakamura H."/>
            <person name="Ohtoshi R."/>
            <person name="Tomita M."/>
            <person name="Numata K."/>
            <person name="Arakawa K."/>
        </authorList>
    </citation>
    <scope>NUCLEOTIDE SEQUENCE [LARGE SCALE GENOMIC DNA]</scope>
</reference>